<keyword evidence="1" id="KW-0812">Transmembrane</keyword>
<dbReference type="Proteomes" id="UP000323392">
    <property type="component" value="Unassembled WGS sequence"/>
</dbReference>
<dbReference type="NCBIfam" id="TIGR01906">
    <property type="entry name" value="integ_TIGR01906"/>
    <property type="match status" value="1"/>
</dbReference>
<evidence type="ECO:0000313" key="3">
    <source>
        <dbReference type="EMBL" id="SHK78482.1"/>
    </source>
</evidence>
<gene>
    <name evidence="2" type="ORF">JWYL7_0966</name>
    <name evidence="3" type="ORF">SAMN05661008_00887</name>
</gene>
<evidence type="ECO:0000313" key="2">
    <source>
        <dbReference type="EMBL" id="KXZ39891.1"/>
    </source>
</evidence>
<dbReference type="RefSeq" id="WP_066069834.1">
    <property type="nucleotide sequence ID" value="NZ_FRBG01000005.1"/>
</dbReference>
<feature type="transmembrane region" description="Helical" evidence="1">
    <location>
        <begin position="179"/>
        <end position="202"/>
    </location>
</feature>
<organism evidence="2 4">
    <name type="scientific">Alkalithermobacter thermoalcaliphilus JW-YL-7 = DSM 7308</name>
    <dbReference type="NCBI Taxonomy" id="1121328"/>
    <lineage>
        <taxon>Bacteria</taxon>
        <taxon>Bacillati</taxon>
        <taxon>Bacillota</taxon>
        <taxon>Clostridia</taxon>
        <taxon>Peptostreptococcales</taxon>
        <taxon>Tepidibacteraceae</taxon>
        <taxon>Alkalithermobacter</taxon>
    </lineage>
</organism>
<dbReference type="EMBL" id="LSFY01000001">
    <property type="protein sequence ID" value="KXZ39891.1"/>
    <property type="molecule type" value="Genomic_DNA"/>
</dbReference>
<dbReference type="AlphaFoldDB" id="A0A150FQJ0"/>
<dbReference type="Pfam" id="PF07314">
    <property type="entry name" value="Lit"/>
    <property type="match status" value="1"/>
</dbReference>
<name>A0A150FQJ0_CLOPD</name>
<reference evidence="2 4" key="1">
    <citation type="submission" date="2016-02" db="EMBL/GenBank/DDBJ databases">
        <title>Draft genome sequence for Clostridium paradoxum JW-YL-7.</title>
        <authorList>
            <person name="Utturkar S.M."/>
            <person name="Lancaster A."/>
            <person name="Poole F.L."/>
            <person name="Adams M.W."/>
            <person name="Brown S.D."/>
        </authorList>
    </citation>
    <scope>NUCLEOTIDE SEQUENCE [LARGE SCALE GENOMIC DNA]</scope>
    <source>
        <strain evidence="2 4">JW-YL-7</strain>
    </source>
</reference>
<evidence type="ECO:0000256" key="1">
    <source>
        <dbReference type="SAM" id="Phobius"/>
    </source>
</evidence>
<keyword evidence="1" id="KW-0472">Membrane</keyword>
<dbReference type="Proteomes" id="UP000092605">
    <property type="component" value="Unassembled WGS sequence"/>
</dbReference>
<comment type="caution">
    <text evidence="2">The sequence shown here is derived from an EMBL/GenBank/DDBJ whole genome shotgun (WGS) entry which is preliminary data.</text>
</comment>
<proteinExistence type="predicted"/>
<evidence type="ECO:0000313" key="5">
    <source>
        <dbReference type="Proteomes" id="UP000323392"/>
    </source>
</evidence>
<feature type="transmembrane region" description="Helical" evidence="1">
    <location>
        <begin position="92"/>
        <end position="113"/>
    </location>
</feature>
<sequence length="219" mass="26151">MFRFKNIISSLFLIMIVVILSVKLVVFFKPLYYFSIDYLDIHKTSGMDKEEIKDNYDYIINYLTSHKEKQFNLPTLHSSEYGKIHFKEVKDIFNALDKILLLSLFVFFVLMINHHKSKDYLFITYSAKALLVAPLILVMLFLVDFNSAFTIFHKLIFNNDYWQFNPSTDPVINILPQQFFFYCGTSIMFTIIIFSILLQLFYSKLIKKKFEYIQIKRQN</sequence>
<keyword evidence="1" id="KW-1133">Transmembrane helix</keyword>
<feature type="transmembrane region" description="Helical" evidence="1">
    <location>
        <begin position="7"/>
        <end position="28"/>
    </location>
</feature>
<evidence type="ECO:0000313" key="4">
    <source>
        <dbReference type="Proteomes" id="UP000092605"/>
    </source>
</evidence>
<dbReference type="EMBL" id="FRBG01000005">
    <property type="protein sequence ID" value="SHK78482.1"/>
    <property type="molecule type" value="Genomic_DNA"/>
</dbReference>
<dbReference type="STRING" id="1121328.JWYL7_0966"/>
<accession>A0A150FQJ0</accession>
<reference evidence="3 5" key="2">
    <citation type="submission" date="2016-11" db="EMBL/GenBank/DDBJ databases">
        <authorList>
            <person name="Varghese N."/>
            <person name="Submissions S."/>
        </authorList>
    </citation>
    <scope>NUCLEOTIDE SEQUENCE [LARGE SCALE GENOMIC DNA]</scope>
    <source>
        <strain evidence="3 5">DSM 7308</strain>
    </source>
</reference>
<dbReference type="PATRIC" id="fig|1121328.3.peg.972"/>
<feature type="transmembrane region" description="Helical" evidence="1">
    <location>
        <begin position="120"/>
        <end position="143"/>
    </location>
</feature>
<dbReference type="InterPro" id="IPR010178">
    <property type="entry name" value="Lit"/>
</dbReference>
<keyword evidence="5" id="KW-1185">Reference proteome</keyword>
<protein>
    <submittedName>
        <fullName evidence="2">Integral membrane protein TIGR01906</fullName>
    </submittedName>
</protein>